<protein>
    <recommendedName>
        <fullName evidence="1">ABC transporter domain-containing protein</fullName>
    </recommendedName>
</protein>
<dbReference type="AlphaFoldDB" id="X1MUZ7"/>
<dbReference type="PANTHER" id="PTHR43038:SF3">
    <property type="entry name" value="ABC TRANSPORTER G FAMILY MEMBER 20 ISOFORM X1"/>
    <property type="match status" value="1"/>
</dbReference>
<reference evidence="2" key="1">
    <citation type="journal article" date="2014" name="Front. Microbiol.">
        <title>High frequency of phylogenetically diverse reductive dehalogenase-homologous genes in deep subseafloor sedimentary metagenomes.</title>
        <authorList>
            <person name="Kawai M."/>
            <person name="Futagami T."/>
            <person name="Toyoda A."/>
            <person name="Takaki Y."/>
            <person name="Nishi S."/>
            <person name="Hori S."/>
            <person name="Arai W."/>
            <person name="Tsubouchi T."/>
            <person name="Morono Y."/>
            <person name="Uchiyama I."/>
            <person name="Ito T."/>
            <person name="Fujiyama A."/>
            <person name="Inagaki F."/>
            <person name="Takami H."/>
        </authorList>
    </citation>
    <scope>NUCLEOTIDE SEQUENCE</scope>
    <source>
        <strain evidence="2">Expedition CK06-06</strain>
    </source>
</reference>
<sequence>MAGQKSKLRSKQVRRQLGYMSQKFTLYDELTVLENLQFYASIFDIPRDKQKEKISWALTACGLEGKEKAIVKSLPRGWKQRIAFGASVMHEPTILF</sequence>
<feature type="non-terminal residue" evidence="2">
    <location>
        <position position="96"/>
    </location>
</feature>
<dbReference type="InterPro" id="IPR027417">
    <property type="entry name" value="P-loop_NTPase"/>
</dbReference>
<dbReference type="Gene3D" id="3.40.50.300">
    <property type="entry name" value="P-loop containing nucleotide triphosphate hydrolases"/>
    <property type="match status" value="1"/>
</dbReference>
<dbReference type="SUPFAM" id="SSF52540">
    <property type="entry name" value="P-loop containing nucleoside triphosphate hydrolases"/>
    <property type="match status" value="1"/>
</dbReference>
<dbReference type="PANTHER" id="PTHR43038">
    <property type="entry name" value="ATP-BINDING CASSETTE, SUB-FAMILY H, MEMBER 1"/>
    <property type="match status" value="1"/>
</dbReference>
<organism evidence="2">
    <name type="scientific">marine sediment metagenome</name>
    <dbReference type="NCBI Taxonomy" id="412755"/>
    <lineage>
        <taxon>unclassified sequences</taxon>
        <taxon>metagenomes</taxon>
        <taxon>ecological metagenomes</taxon>
    </lineage>
</organism>
<feature type="domain" description="ABC transporter" evidence="1">
    <location>
        <begin position="9"/>
        <end position="95"/>
    </location>
</feature>
<evidence type="ECO:0000259" key="1">
    <source>
        <dbReference type="Pfam" id="PF00005"/>
    </source>
</evidence>
<proteinExistence type="predicted"/>
<dbReference type="GO" id="GO:0005524">
    <property type="term" value="F:ATP binding"/>
    <property type="evidence" value="ECO:0007669"/>
    <property type="project" value="InterPro"/>
</dbReference>
<comment type="caution">
    <text evidence="2">The sequence shown here is derived from an EMBL/GenBank/DDBJ whole genome shotgun (WGS) entry which is preliminary data.</text>
</comment>
<gene>
    <name evidence="2" type="ORF">S06H3_51282</name>
</gene>
<dbReference type="GO" id="GO:0016887">
    <property type="term" value="F:ATP hydrolysis activity"/>
    <property type="evidence" value="ECO:0007669"/>
    <property type="project" value="InterPro"/>
</dbReference>
<dbReference type="InterPro" id="IPR003439">
    <property type="entry name" value="ABC_transporter-like_ATP-bd"/>
</dbReference>
<accession>X1MUZ7</accession>
<dbReference type="Pfam" id="PF00005">
    <property type="entry name" value="ABC_tran"/>
    <property type="match status" value="1"/>
</dbReference>
<dbReference type="EMBL" id="BARV01032533">
    <property type="protein sequence ID" value="GAI35093.1"/>
    <property type="molecule type" value="Genomic_DNA"/>
</dbReference>
<evidence type="ECO:0000313" key="2">
    <source>
        <dbReference type="EMBL" id="GAI35093.1"/>
    </source>
</evidence>
<name>X1MUZ7_9ZZZZ</name>